<gene>
    <name evidence="2" type="ORF">SAMN04488238_108114</name>
</gene>
<proteinExistence type="predicted"/>
<dbReference type="EMBL" id="FNOM01000008">
    <property type="protein sequence ID" value="SDX43202.1"/>
    <property type="molecule type" value="Genomic_DNA"/>
</dbReference>
<keyword evidence="3" id="KW-1185">Reference proteome</keyword>
<accession>A0A1H3BMJ9</accession>
<keyword evidence="1" id="KW-0812">Transmembrane</keyword>
<name>A0A1H3BMJ9_9RHOB</name>
<dbReference type="STRING" id="564137.SAMN04488238_108114"/>
<feature type="transmembrane region" description="Helical" evidence="1">
    <location>
        <begin position="31"/>
        <end position="49"/>
    </location>
</feature>
<dbReference type="Proteomes" id="UP000198539">
    <property type="component" value="Unassembled WGS sequence"/>
</dbReference>
<dbReference type="RefSeq" id="WP_092890905.1">
    <property type="nucleotide sequence ID" value="NZ_CP061498.1"/>
</dbReference>
<dbReference type="OrthoDB" id="8601734at2"/>
<evidence type="ECO:0000313" key="2">
    <source>
        <dbReference type="EMBL" id="SDX43202.1"/>
    </source>
</evidence>
<keyword evidence="1" id="KW-0472">Membrane</keyword>
<protein>
    <submittedName>
        <fullName evidence="2">Uncharacterized protein</fullName>
    </submittedName>
</protein>
<sequence length="174" mass="19072">MLLEFIATIAAAFVLGGMALGLTKLMPGRLPAWIVPAAAGLGMIGYQVWSEYSWFDRVTGTLPDGVEVVSTNALQVWYRPWTYAVPQVSRATAVDHRFERRNPEFPEQVMTAVVLLARWEPMRQFGVVYDCAAHARADLMDEVIFAEDGAITGAEWVPVGRGDAVLQAVCGQEG</sequence>
<evidence type="ECO:0000313" key="3">
    <source>
        <dbReference type="Proteomes" id="UP000198539"/>
    </source>
</evidence>
<reference evidence="2 3" key="1">
    <citation type="submission" date="2016-10" db="EMBL/GenBank/DDBJ databases">
        <authorList>
            <person name="de Groot N.N."/>
        </authorList>
    </citation>
    <scope>NUCLEOTIDE SEQUENCE [LARGE SCALE GENOMIC DNA]</scope>
    <source>
        <strain evidence="2 3">CGMCC 1.8894</strain>
    </source>
</reference>
<evidence type="ECO:0000256" key="1">
    <source>
        <dbReference type="SAM" id="Phobius"/>
    </source>
</evidence>
<organism evidence="2 3">
    <name type="scientific">Roseicitreum antarcticum</name>
    <dbReference type="NCBI Taxonomy" id="564137"/>
    <lineage>
        <taxon>Bacteria</taxon>
        <taxon>Pseudomonadati</taxon>
        <taxon>Pseudomonadota</taxon>
        <taxon>Alphaproteobacteria</taxon>
        <taxon>Rhodobacterales</taxon>
        <taxon>Paracoccaceae</taxon>
        <taxon>Roseicitreum</taxon>
    </lineage>
</organism>
<dbReference type="AlphaFoldDB" id="A0A1H3BMJ9"/>
<keyword evidence="1" id="KW-1133">Transmembrane helix</keyword>